<evidence type="ECO:0000256" key="4">
    <source>
        <dbReference type="ARBA" id="ARBA00023157"/>
    </source>
</evidence>
<evidence type="ECO:0000313" key="11">
    <source>
        <dbReference type="EMBL" id="RLC35740.1"/>
    </source>
</evidence>
<accession>A0A420ZAY8</accession>
<feature type="domain" description="Thioredoxin" evidence="10">
    <location>
        <begin position="1"/>
        <end position="107"/>
    </location>
</feature>
<evidence type="ECO:0000256" key="1">
    <source>
        <dbReference type="ARBA" id="ARBA00008987"/>
    </source>
</evidence>
<dbReference type="PANTHER" id="PTHR45663">
    <property type="entry name" value="GEO12009P1"/>
    <property type="match status" value="1"/>
</dbReference>
<evidence type="ECO:0000256" key="7">
    <source>
        <dbReference type="PIRNR" id="PIRNR000077"/>
    </source>
</evidence>
<dbReference type="InterPro" id="IPR013766">
    <property type="entry name" value="Thioredoxin_domain"/>
</dbReference>
<dbReference type="EMBL" id="QMNG01000128">
    <property type="protein sequence ID" value="RLC35740.1"/>
    <property type="molecule type" value="Genomic_DNA"/>
</dbReference>
<feature type="site" description="Deprotonates C-terminal active site Cys" evidence="8">
    <location>
        <position position="25"/>
    </location>
</feature>
<keyword evidence="4 9" id="KW-1015">Disulfide bond</keyword>
<dbReference type="PROSITE" id="PS51352">
    <property type="entry name" value="THIOREDOXIN_2"/>
    <property type="match status" value="1"/>
</dbReference>
<keyword evidence="2" id="KW-0813">Transport</keyword>
<evidence type="ECO:0000256" key="9">
    <source>
        <dbReference type="PIRSR" id="PIRSR000077-4"/>
    </source>
</evidence>
<evidence type="ECO:0000256" key="6">
    <source>
        <dbReference type="NCBIfam" id="TIGR01068"/>
    </source>
</evidence>
<evidence type="ECO:0000256" key="2">
    <source>
        <dbReference type="ARBA" id="ARBA00022448"/>
    </source>
</evidence>
<dbReference type="GO" id="GO:0005829">
    <property type="term" value="C:cytosol"/>
    <property type="evidence" value="ECO:0007669"/>
    <property type="project" value="TreeGrafter"/>
</dbReference>
<evidence type="ECO:0000256" key="3">
    <source>
        <dbReference type="ARBA" id="ARBA00022982"/>
    </source>
</evidence>
<dbReference type="Pfam" id="PF00085">
    <property type="entry name" value="Thioredoxin"/>
    <property type="match status" value="1"/>
</dbReference>
<dbReference type="InterPro" id="IPR005746">
    <property type="entry name" value="Thioredoxin"/>
</dbReference>
<comment type="caution">
    <text evidence="11">The sequence shown here is derived from an EMBL/GenBank/DDBJ whole genome shotgun (WGS) entry which is preliminary data.</text>
</comment>
<dbReference type="PANTHER" id="PTHR45663:SF11">
    <property type="entry name" value="GEO12009P1"/>
    <property type="match status" value="1"/>
</dbReference>
<feature type="site" description="Contributes to redox potential value" evidence="8">
    <location>
        <position position="32"/>
    </location>
</feature>
<comment type="similarity">
    <text evidence="1 7">Belongs to the thioredoxin family.</text>
</comment>
<dbReference type="GO" id="GO:0045454">
    <property type="term" value="P:cell redox homeostasis"/>
    <property type="evidence" value="ECO:0007669"/>
    <property type="project" value="TreeGrafter"/>
</dbReference>
<dbReference type="GO" id="GO:0015035">
    <property type="term" value="F:protein-disulfide reductase activity"/>
    <property type="evidence" value="ECO:0007669"/>
    <property type="project" value="UniProtKB-UniRule"/>
</dbReference>
<evidence type="ECO:0000256" key="8">
    <source>
        <dbReference type="PIRSR" id="PIRSR000077-1"/>
    </source>
</evidence>
<feature type="disulfide bond" description="Redox-active" evidence="9">
    <location>
        <begin position="31"/>
        <end position="34"/>
    </location>
</feature>
<dbReference type="InterPro" id="IPR036249">
    <property type="entry name" value="Thioredoxin-like_sf"/>
</dbReference>
<keyword evidence="3" id="KW-0249">Electron transport</keyword>
<protein>
    <recommendedName>
        <fullName evidence="6 7">Thioredoxin</fullName>
    </recommendedName>
</protein>
<sequence>MSDLILTDQNFSEEVLKSPKPVLVDFWAEWCMPCQMIAPVLQEIAEEFGEKIKIGKLNIDENPLISTTFSVEAIPTLILFKNGKIIQRFTGVQPKEVIVEVINSVIK</sequence>
<evidence type="ECO:0000256" key="5">
    <source>
        <dbReference type="ARBA" id="ARBA00023284"/>
    </source>
</evidence>
<evidence type="ECO:0000259" key="10">
    <source>
        <dbReference type="PROSITE" id="PS51352"/>
    </source>
</evidence>
<feature type="site" description="Contributes to redox potential value" evidence="8">
    <location>
        <position position="33"/>
    </location>
</feature>
<dbReference type="AlphaFoldDB" id="A0A420ZAY8"/>
<gene>
    <name evidence="11" type="primary">trxA</name>
    <name evidence="11" type="ORF">DRH29_05890</name>
</gene>
<reference evidence="11 12" key="1">
    <citation type="submission" date="2018-06" db="EMBL/GenBank/DDBJ databases">
        <title>Extensive metabolic versatility and redundancy in microbially diverse, dynamic hydrothermal sediments.</title>
        <authorList>
            <person name="Dombrowski N."/>
            <person name="Teske A."/>
            <person name="Baker B.J."/>
        </authorList>
    </citation>
    <scope>NUCLEOTIDE SEQUENCE [LARGE SCALE GENOMIC DNA]</scope>
    <source>
        <strain evidence="11">B79_G16</strain>
    </source>
</reference>
<dbReference type="SUPFAM" id="SSF52833">
    <property type="entry name" value="Thioredoxin-like"/>
    <property type="match status" value="1"/>
</dbReference>
<feature type="active site" description="Nucleophile" evidence="8">
    <location>
        <position position="31"/>
    </location>
</feature>
<dbReference type="NCBIfam" id="TIGR01068">
    <property type="entry name" value="thioredoxin"/>
    <property type="match status" value="1"/>
</dbReference>
<name>A0A420ZAY8_UNCK3</name>
<dbReference type="FunFam" id="3.40.30.10:FF:000001">
    <property type="entry name" value="Thioredoxin"/>
    <property type="match status" value="1"/>
</dbReference>
<dbReference type="Gene3D" id="3.40.30.10">
    <property type="entry name" value="Glutaredoxin"/>
    <property type="match status" value="1"/>
</dbReference>
<dbReference type="PIRSF" id="PIRSF000077">
    <property type="entry name" value="Thioredoxin"/>
    <property type="match status" value="1"/>
</dbReference>
<keyword evidence="5 9" id="KW-0676">Redox-active center</keyword>
<organism evidence="11 12">
    <name type="scientific">candidate division Kazan bacterium</name>
    <dbReference type="NCBI Taxonomy" id="2202143"/>
    <lineage>
        <taxon>Bacteria</taxon>
        <taxon>Bacteria division Kazan-3B-28</taxon>
    </lineage>
</organism>
<evidence type="ECO:0000313" key="12">
    <source>
        <dbReference type="Proteomes" id="UP000281261"/>
    </source>
</evidence>
<proteinExistence type="inferred from homology"/>
<dbReference type="CDD" id="cd02947">
    <property type="entry name" value="TRX_family"/>
    <property type="match status" value="1"/>
</dbReference>
<dbReference type="PRINTS" id="PR00421">
    <property type="entry name" value="THIOREDOXIN"/>
</dbReference>
<dbReference type="Proteomes" id="UP000281261">
    <property type="component" value="Unassembled WGS sequence"/>
</dbReference>
<feature type="active site" description="Nucleophile" evidence="8">
    <location>
        <position position="34"/>
    </location>
</feature>